<sequence>MPNTRSKGAPLILYDPELQKTIREMVNTQEIEAQRQRLGLEAKTVARVCGGSFMRKPFSESMQLMDEVSKNNRAWYTRDAEVGDLGFTFKLSAKQMKREEEMDQDMTHMRTQIDLLTKHIIASFEKVNVVGPPNRYEDQDIDLDEEAKYLGNKGGFQNYNSGNQGYNSGNAGRNYSREGQYHRPANREQGTWKNKDGYRNDCSGRALVDVESGELKFRLNKEKVKFKIYRSMKLQQDMNVVSAIEAFDEEEMGATIEERLAVETLAVVLMNFEANFRTDYVETVLWLPEERTQPHLPHQPFLSQKENITTTPPTVDTEAETRAQEEVGDVGEDEEITTDETMVQYVNIHEVDPAARQQLIDCFCLMWIVNRSEDFFNNGIVTKSGGFKKRPIMLRPEWWWLISNHSPTFIGYFSFINLTG</sequence>
<evidence type="ECO:0000313" key="3">
    <source>
        <dbReference type="Proteomes" id="UP000011115"/>
    </source>
</evidence>
<proteinExistence type="predicted"/>
<dbReference type="InParanoid" id="M1DH23"/>
<reference evidence="2" key="2">
    <citation type="submission" date="2015-06" db="UniProtKB">
        <authorList>
            <consortium name="EnsemblPlants"/>
        </authorList>
    </citation>
    <scope>IDENTIFICATION</scope>
    <source>
        <strain evidence="2">DM1-3 516 R44</strain>
    </source>
</reference>
<dbReference type="HOGENOM" id="CLU_654533_0_0_1"/>
<feature type="region of interest" description="Disordered" evidence="1">
    <location>
        <begin position="306"/>
        <end position="332"/>
    </location>
</feature>
<evidence type="ECO:0000256" key="1">
    <source>
        <dbReference type="SAM" id="MobiDB-lite"/>
    </source>
</evidence>
<accession>M1DH23</accession>
<keyword evidence="3" id="KW-1185">Reference proteome</keyword>
<name>M1DH23_SOLTU</name>
<reference evidence="3" key="1">
    <citation type="journal article" date="2011" name="Nature">
        <title>Genome sequence and analysis of the tuber crop potato.</title>
        <authorList>
            <consortium name="The Potato Genome Sequencing Consortium"/>
        </authorList>
    </citation>
    <scope>NUCLEOTIDE SEQUENCE [LARGE SCALE GENOMIC DNA]</scope>
    <source>
        <strain evidence="3">cv. DM1-3 516 R44</strain>
    </source>
</reference>
<organism evidence="2 3">
    <name type="scientific">Solanum tuberosum</name>
    <name type="common">Potato</name>
    <dbReference type="NCBI Taxonomy" id="4113"/>
    <lineage>
        <taxon>Eukaryota</taxon>
        <taxon>Viridiplantae</taxon>
        <taxon>Streptophyta</taxon>
        <taxon>Embryophyta</taxon>
        <taxon>Tracheophyta</taxon>
        <taxon>Spermatophyta</taxon>
        <taxon>Magnoliopsida</taxon>
        <taxon>eudicotyledons</taxon>
        <taxon>Gunneridae</taxon>
        <taxon>Pentapetalae</taxon>
        <taxon>asterids</taxon>
        <taxon>lamiids</taxon>
        <taxon>Solanales</taxon>
        <taxon>Solanaceae</taxon>
        <taxon>Solanoideae</taxon>
        <taxon>Solaneae</taxon>
        <taxon>Solanum</taxon>
    </lineage>
</organism>
<evidence type="ECO:0000313" key="2">
    <source>
        <dbReference type="EnsemblPlants" id="PGSC0003DMT400088932"/>
    </source>
</evidence>
<dbReference type="EnsemblPlants" id="PGSC0003DMT400088932">
    <property type="protein sequence ID" value="PGSC0003DMT400088932"/>
    <property type="gene ID" value="PGSC0003DMG400038503"/>
</dbReference>
<protein>
    <submittedName>
        <fullName evidence="2">Integrase core domain containing protein</fullName>
    </submittedName>
</protein>
<dbReference type="Proteomes" id="UP000011115">
    <property type="component" value="Unassembled WGS sequence"/>
</dbReference>
<dbReference type="Gramene" id="PGSC0003DMT400088932">
    <property type="protein sequence ID" value="PGSC0003DMT400088932"/>
    <property type="gene ID" value="PGSC0003DMG400038503"/>
</dbReference>
<dbReference type="PaxDb" id="4113-PGSC0003DMT400088932"/>
<dbReference type="AlphaFoldDB" id="M1DH23"/>